<dbReference type="PROSITE" id="PS50143">
    <property type="entry name" value="BIR_REPEAT_2"/>
    <property type="match status" value="2"/>
</dbReference>
<feature type="compositionally biased region" description="Basic residues" evidence="3">
    <location>
        <begin position="479"/>
        <end position="489"/>
    </location>
</feature>
<evidence type="ECO:0008006" key="6">
    <source>
        <dbReference type="Google" id="ProtNLM"/>
    </source>
</evidence>
<feature type="compositionally biased region" description="Acidic residues" evidence="3">
    <location>
        <begin position="686"/>
        <end position="704"/>
    </location>
</feature>
<sequence>MSYIVLQNRIDSFSKPKRKKGSSKTAGLKWPHPSHYLANPETLAEAGFYFDPSAEDKDNVRCFMCNKEIGEWAEDDDPHAIHFGKCGKTCSWAIARCGVEMDKDKKGRFEFKDKTRLPTSKAMEKARLQTFAFENRWPHDQVSNHGANSKNMARAGFVYLPTHDLDDLATCIYCGICLNGWDEEDDPLSTSKSKSKAKTSHMDVLEPTKQHDGTEDEEEDVRTQKASTSTAKTPRKPRNTKGAKTPGTSRTRSSSRSRQTTAGLDEDEDEDEEVESRGVTPAPTNKAQKKSVTGTRARTRSKSMARTAADHETDEDAGAPVPAPKRKASTTRSRAKSKGPGEGADSDDPRTTTKTSTRTRSKSKARVSIIPEDVAGPSAEEDVDIPEETTTTRSTKSRSTKAPSHARTQSKNSVDEANPASSVKSALASAFTSNARDDTTENDSVPSTKTRKTSKPPSSATTATSSKLSIQEELGTSTSRKRVGGHKRTASSASQKGKGRAPPPEIEENDEEDMDVDMELDLQMPPPAQPTEPITKPPSSKAKLNRTAPLPESESRPASRADTQSVTSKNRPPLSRMASAASSTGSDTAGVSKGMVKALASRYESEEPQAPPPMRPTRSQQGGFPVISPDKPSSSSTRAPAPVQRPLSRTGNGKPPSNTSKPAPPVGRKSRSQSRTGSGSDGDSREVDEELQIVEISSDEDIDENGARTPSPKKIKKKIKKTAGREKDEREERKENERPTTVAQQPAPTEHGRAVDVAVPKKTRDIMDAETAANEDVQMSDSQDTSGAHNPVERPVTPPAFSTATSLPKTPLPNGNVLDATNKPPVTPGFQFTPPLSKEPFVNLDTLSEKELTMTVEEWIRYQMGLEYEKFKKDGENELAAFQRKAEEVRRAIEAL</sequence>
<gene>
    <name evidence="4" type="ORF">VNI00_000022</name>
</gene>
<reference evidence="4 5" key="1">
    <citation type="submission" date="2024-01" db="EMBL/GenBank/DDBJ databases">
        <title>A draft genome for a cacao thread blight-causing isolate of Paramarasmius palmivorus.</title>
        <authorList>
            <person name="Baruah I.K."/>
            <person name="Bukari Y."/>
            <person name="Amoako-Attah I."/>
            <person name="Meinhardt L.W."/>
            <person name="Bailey B.A."/>
            <person name="Cohen S.P."/>
        </authorList>
    </citation>
    <scope>NUCLEOTIDE SEQUENCE [LARGE SCALE GENOMIC DNA]</scope>
    <source>
        <strain evidence="4 5">GH-12</strain>
    </source>
</reference>
<dbReference type="Pfam" id="PF00653">
    <property type="entry name" value="BIR"/>
    <property type="match status" value="2"/>
</dbReference>
<dbReference type="Gene3D" id="1.10.1170.10">
    <property type="entry name" value="Inhibitor Of Apoptosis Protein (2mihbC-IAP-1), Chain A"/>
    <property type="match status" value="2"/>
</dbReference>
<keyword evidence="1" id="KW-0479">Metal-binding</keyword>
<dbReference type="AlphaFoldDB" id="A0AAW0EFE8"/>
<dbReference type="EMBL" id="JAYKXP010000001">
    <property type="protein sequence ID" value="KAK7062534.1"/>
    <property type="molecule type" value="Genomic_DNA"/>
</dbReference>
<proteinExistence type="predicted"/>
<feature type="compositionally biased region" description="Polar residues" evidence="3">
    <location>
        <begin position="282"/>
        <end position="296"/>
    </location>
</feature>
<evidence type="ECO:0000256" key="1">
    <source>
        <dbReference type="ARBA" id="ARBA00022723"/>
    </source>
</evidence>
<feature type="compositionally biased region" description="Low complexity" evidence="3">
    <location>
        <begin position="455"/>
        <end position="467"/>
    </location>
</feature>
<keyword evidence="5" id="KW-1185">Reference proteome</keyword>
<organism evidence="4 5">
    <name type="scientific">Paramarasmius palmivorus</name>
    <dbReference type="NCBI Taxonomy" id="297713"/>
    <lineage>
        <taxon>Eukaryota</taxon>
        <taxon>Fungi</taxon>
        <taxon>Dikarya</taxon>
        <taxon>Basidiomycota</taxon>
        <taxon>Agaricomycotina</taxon>
        <taxon>Agaricomycetes</taxon>
        <taxon>Agaricomycetidae</taxon>
        <taxon>Agaricales</taxon>
        <taxon>Marasmiineae</taxon>
        <taxon>Marasmiaceae</taxon>
        <taxon>Paramarasmius</taxon>
    </lineage>
</organism>
<feature type="compositionally biased region" description="Polar residues" evidence="3">
    <location>
        <begin position="561"/>
        <end position="570"/>
    </location>
</feature>
<protein>
    <recommendedName>
        <fullName evidence="6">BIR-domain-containing protein</fullName>
    </recommendedName>
</protein>
<evidence type="ECO:0000313" key="5">
    <source>
        <dbReference type="Proteomes" id="UP001383192"/>
    </source>
</evidence>
<accession>A0AAW0EFE8</accession>
<feature type="compositionally biased region" description="Basic residues" evidence="3">
    <location>
        <begin position="324"/>
        <end position="337"/>
    </location>
</feature>
<dbReference type="PANTHER" id="PTHR46771">
    <property type="entry name" value="DETERIN"/>
    <property type="match status" value="1"/>
</dbReference>
<name>A0AAW0EFE8_9AGAR</name>
<dbReference type="SUPFAM" id="SSF57924">
    <property type="entry name" value="Inhibitor of apoptosis (IAP) repeat"/>
    <property type="match status" value="2"/>
</dbReference>
<dbReference type="CDD" id="cd00022">
    <property type="entry name" value="BIR"/>
    <property type="match status" value="1"/>
</dbReference>
<feature type="compositionally biased region" description="Polar residues" evidence="3">
    <location>
        <begin position="647"/>
        <end position="661"/>
    </location>
</feature>
<feature type="compositionally biased region" description="Low complexity" evidence="3">
    <location>
        <begin position="248"/>
        <end position="261"/>
    </location>
</feature>
<evidence type="ECO:0000313" key="4">
    <source>
        <dbReference type="EMBL" id="KAK7062534.1"/>
    </source>
</evidence>
<dbReference type="PANTHER" id="PTHR46771:SF5">
    <property type="entry name" value="DETERIN"/>
    <property type="match status" value="1"/>
</dbReference>
<feature type="compositionally biased region" description="Basic and acidic residues" evidence="3">
    <location>
        <begin position="723"/>
        <end position="738"/>
    </location>
</feature>
<evidence type="ECO:0000256" key="2">
    <source>
        <dbReference type="ARBA" id="ARBA00022833"/>
    </source>
</evidence>
<dbReference type="InterPro" id="IPR001370">
    <property type="entry name" value="BIR_rpt"/>
</dbReference>
<feature type="compositionally biased region" description="Acidic residues" evidence="3">
    <location>
        <begin position="505"/>
        <end position="520"/>
    </location>
</feature>
<feature type="compositionally biased region" description="Acidic residues" evidence="3">
    <location>
        <begin position="264"/>
        <end position="274"/>
    </location>
</feature>
<dbReference type="Proteomes" id="UP001383192">
    <property type="component" value="Unassembled WGS sequence"/>
</dbReference>
<dbReference type="InterPro" id="IPR051190">
    <property type="entry name" value="Baculoviral_IAP"/>
</dbReference>
<feature type="compositionally biased region" description="Basic residues" evidence="3">
    <location>
        <begin position="711"/>
        <end position="722"/>
    </location>
</feature>
<feature type="region of interest" description="Disordered" evidence="3">
    <location>
        <begin position="185"/>
        <end position="837"/>
    </location>
</feature>
<keyword evidence="2" id="KW-0862">Zinc</keyword>
<evidence type="ECO:0000256" key="3">
    <source>
        <dbReference type="SAM" id="MobiDB-lite"/>
    </source>
</evidence>
<feature type="compositionally biased region" description="Basic and acidic residues" evidence="3">
    <location>
        <begin position="200"/>
        <end position="213"/>
    </location>
</feature>
<feature type="compositionally biased region" description="Low complexity" evidence="3">
    <location>
        <begin position="578"/>
        <end position="590"/>
    </location>
</feature>
<feature type="compositionally biased region" description="Polar residues" evidence="3">
    <location>
        <begin position="419"/>
        <end position="434"/>
    </location>
</feature>
<dbReference type="GO" id="GO:0046872">
    <property type="term" value="F:metal ion binding"/>
    <property type="evidence" value="ECO:0007669"/>
    <property type="project" value="UniProtKB-KW"/>
</dbReference>
<dbReference type="SMART" id="SM00238">
    <property type="entry name" value="BIR"/>
    <property type="match status" value="2"/>
</dbReference>
<feature type="compositionally biased region" description="Polar residues" evidence="3">
    <location>
        <begin position="777"/>
        <end position="788"/>
    </location>
</feature>
<comment type="caution">
    <text evidence="4">The sequence shown here is derived from an EMBL/GenBank/DDBJ whole genome shotgun (WGS) entry which is preliminary data.</text>
</comment>